<evidence type="ECO:0000313" key="1">
    <source>
        <dbReference type="EMBL" id="PUZ74526.1"/>
    </source>
</evidence>
<dbReference type="EMBL" id="CM009749">
    <property type="protein sequence ID" value="PUZ74526.1"/>
    <property type="molecule type" value="Genomic_DNA"/>
</dbReference>
<protein>
    <submittedName>
        <fullName evidence="1">Uncharacterized protein</fullName>
    </submittedName>
</protein>
<dbReference type="Gramene" id="PUZ74526">
    <property type="protein sequence ID" value="PUZ74526"/>
    <property type="gene ID" value="GQ55_1G072000"/>
</dbReference>
<dbReference type="EMBL" id="CM009749">
    <property type="protein sequence ID" value="PUZ74524.1"/>
    <property type="molecule type" value="Genomic_DNA"/>
</dbReference>
<keyword evidence="2" id="KW-1185">Reference proteome</keyword>
<dbReference type="AlphaFoldDB" id="A0A2T7F365"/>
<name>A0A2T7F365_9POAL</name>
<dbReference type="Gramene" id="PUZ74524">
    <property type="protein sequence ID" value="PUZ74524"/>
    <property type="gene ID" value="GQ55_1G072000"/>
</dbReference>
<proteinExistence type="predicted"/>
<reference evidence="1 2" key="1">
    <citation type="submission" date="2018-04" db="EMBL/GenBank/DDBJ databases">
        <title>WGS assembly of Panicum hallii var. hallii HAL2.</title>
        <authorList>
            <person name="Lovell J."/>
            <person name="Jenkins J."/>
            <person name="Lowry D."/>
            <person name="Mamidi S."/>
            <person name="Sreedasyam A."/>
            <person name="Weng X."/>
            <person name="Barry K."/>
            <person name="Bonette J."/>
            <person name="Campitelli B."/>
            <person name="Daum C."/>
            <person name="Gordon S."/>
            <person name="Gould B."/>
            <person name="Lipzen A."/>
            <person name="MacQueen A."/>
            <person name="Palacio-Mejia J."/>
            <person name="Plott C."/>
            <person name="Shakirov E."/>
            <person name="Shu S."/>
            <person name="Yoshinaga Y."/>
            <person name="Zane M."/>
            <person name="Rokhsar D."/>
            <person name="Grimwood J."/>
            <person name="Schmutz J."/>
            <person name="Juenger T."/>
        </authorList>
    </citation>
    <scope>NUCLEOTIDE SEQUENCE [LARGE SCALE GENOMIC DNA]</scope>
    <source>
        <strain evidence="2">cv. HAL2</strain>
        <strain evidence="1">HAL2</strain>
    </source>
</reference>
<gene>
    <name evidence="1" type="ORF">GQ55_1G072000</name>
</gene>
<dbReference type="Proteomes" id="UP000244336">
    <property type="component" value="Chromosome 1"/>
</dbReference>
<accession>A0A2T7F365</accession>
<sequence>MGRGRQDPNPAIQVTQTMGPELEAAQNCKSLRVMIWMMCNSAIQVAAGKLPIVWSWEMAGAQHVKQRAWQGVWASVGEREEIQPCHAERDRRDDCQVGPVSSLSPQSFAFACVRALCGVHTDTGPAGGPGRHRDDHRCVVHLLARCRLRFG</sequence>
<evidence type="ECO:0000313" key="2">
    <source>
        <dbReference type="Proteomes" id="UP000244336"/>
    </source>
</evidence>
<organism evidence="1 2">
    <name type="scientific">Panicum hallii var. hallii</name>
    <dbReference type="NCBI Taxonomy" id="1504633"/>
    <lineage>
        <taxon>Eukaryota</taxon>
        <taxon>Viridiplantae</taxon>
        <taxon>Streptophyta</taxon>
        <taxon>Embryophyta</taxon>
        <taxon>Tracheophyta</taxon>
        <taxon>Spermatophyta</taxon>
        <taxon>Magnoliopsida</taxon>
        <taxon>Liliopsida</taxon>
        <taxon>Poales</taxon>
        <taxon>Poaceae</taxon>
        <taxon>PACMAD clade</taxon>
        <taxon>Panicoideae</taxon>
        <taxon>Panicodae</taxon>
        <taxon>Paniceae</taxon>
        <taxon>Panicinae</taxon>
        <taxon>Panicum</taxon>
        <taxon>Panicum sect. Panicum</taxon>
    </lineage>
</organism>